<dbReference type="EMBL" id="JAHCLR010000034">
    <property type="protein sequence ID" value="MBS9535044.1"/>
    <property type="molecule type" value="Genomic_DNA"/>
</dbReference>
<evidence type="ECO:0000313" key="1">
    <source>
        <dbReference type="EMBL" id="MBS9535044.1"/>
    </source>
</evidence>
<dbReference type="InterPro" id="IPR009061">
    <property type="entry name" value="DNA-bd_dom_put_sf"/>
</dbReference>
<reference evidence="1 2" key="1">
    <citation type="submission" date="2021-05" db="EMBL/GenBank/DDBJ databases">
        <title>Mycobacterium acidophilum sp. nov., an extremely acid-tolerant member of the genus Mycobacterium.</title>
        <authorList>
            <person name="Xia J."/>
        </authorList>
    </citation>
    <scope>NUCLEOTIDE SEQUENCE [LARGE SCALE GENOMIC DNA]</scope>
    <source>
        <strain evidence="1 2">M1</strain>
    </source>
</reference>
<gene>
    <name evidence="1" type="ORF">KIH27_15755</name>
</gene>
<dbReference type="RefSeq" id="WP_214093904.1">
    <property type="nucleotide sequence ID" value="NZ_JAHCLR010000034.1"/>
</dbReference>
<dbReference type="Proteomes" id="UP001519535">
    <property type="component" value="Unassembled WGS sequence"/>
</dbReference>
<keyword evidence="2" id="KW-1185">Reference proteome</keyword>
<organism evidence="1 2">
    <name type="scientific">Mycolicibacter acidiphilus</name>
    <dbReference type="NCBI Taxonomy" id="2835306"/>
    <lineage>
        <taxon>Bacteria</taxon>
        <taxon>Bacillati</taxon>
        <taxon>Actinomycetota</taxon>
        <taxon>Actinomycetes</taxon>
        <taxon>Mycobacteriales</taxon>
        <taxon>Mycobacteriaceae</taxon>
        <taxon>Mycolicibacter</taxon>
    </lineage>
</organism>
<protein>
    <submittedName>
        <fullName evidence="1">Helix-turn-helix domain-containing protein</fullName>
    </submittedName>
</protein>
<name>A0ABS5RNA3_9MYCO</name>
<comment type="caution">
    <text evidence="1">The sequence shown here is derived from an EMBL/GenBank/DDBJ whole genome shotgun (WGS) entry which is preliminary data.</text>
</comment>
<dbReference type="SUPFAM" id="SSF46955">
    <property type="entry name" value="Putative DNA-binding domain"/>
    <property type="match status" value="1"/>
</dbReference>
<proteinExistence type="predicted"/>
<sequence length="65" mass="7510">MFEMPEIMSEEELSKFVGIPPRSLAQDRYLGKGIPYVKFGQRVRYLRDDVIAFMLANRKEVGKSA</sequence>
<evidence type="ECO:0000313" key="2">
    <source>
        <dbReference type="Proteomes" id="UP001519535"/>
    </source>
</evidence>
<accession>A0ABS5RNA3</accession>